<keyword evidence="3" id="KW-1185">Reference proteome</keyword>
<dbReference type="STRING" id="2060906.A0A0H1BPC7"/>
<dbReference type="OrthoDB" id="4190694at2759"/>
<proteinExistence type="predicted"/>
<sequence length="57" mass="6811">QRFKISESAVYYSINSSVTLLLSQSLHFYIYNNVKKIKMRDSSKYKSKILSEYYSFI</sequence>
<gene>
    <name evidence="2" type="ORF">EMPG_09406</name>
</gene>
<dbReference type="EMBL" id="LDEV01000369">
    <property type="protein sequence ID" value="KLJ13379.1"/>
    <property type="molecule type" value="Genomic_DNA"/>
</dbReference>
<reference evidence="3" key="1">
    <citation type="journal article" date="2015" name="PLoS Genet.">
        <title>The dynamic genome and transcriptome of the human fungal pathogen Blastomyces and close relative Emmonsia.</title>
        <authorList>
            <person name="Munoz J.F."/>
            <person name="Gauthier G.M."/>
            <person name="Desjardins C.A."/>
            <person name="Gallo J.E."/>
            <person name="Holder J."/>
            <person name="Sullivan T.D."/>
            <person name="Marty A.J."/>
            <person name="Carmen J.C."/>
            <person name="Chen Z."/>
            <person name="Ding L."/>
            <person name="Gujja S."/>
            <person name="Magrini V."/>
            <person name="Misas E."/>
            <person name="Mitreva M."/>
            <person name="Priest M."/>
            <person name="Saif S."/>
            <person name="Whiston E.A."/>
            <person name="Young S."/>
            <person name="Zeng Q."/>
            <person name="Goldman W.E."/>
            <person name="Mardis E.R."/>
            <person name="Taylor J.W."/>
            <person name="McEwen J.G."/>
            <person name="Clay O.K."/>
            <person name="Klein B.S."/>
            <person name="Cuomo C.A."/>
        </authorList>
    </citation>
    <scope>NUCLEOTIDE SEQUENCE [LARGE SCALE GENOMIC DNA]</scope>
    <source>
        <strain evidence="3">UAMH 139</strain>
    </source>
</reference>
<keyword evidence="1" id="KW-0812">Transmembrane</keyword>
<keyword evidence="1" id="KW-1133">Transmembrane helix</keyword>
<organism evidence="2 3">
    <name type="scientific">Blastomyces silverae</name>
    <dbReference type="NCBI Taxonomy" id="2060906"/>
    <lineage>
        <taxon>Eukaryota</taxon>
        <taxon>Fungi</taxon>
        <taxon>Dikarya</taxon>
        <taxon>Ascomycota</taxon>
        <taxon>Pezizomycotina</taxon>
        <taxon>Eurotiomycetes</taxon>
        <taxon>Eurotiomycetidae</taxon>
        <taxon>Onygenales</taxon>
        <taxon>Ajellomycetaceae</taxon>
        <taxon>Blastomyces</taxon>
    </lineage>
</organism>
<evidence type="ECO:0000313" key="3">
    <source>
        <dbReference type="Proteomes" id="UP000053573"/>
    </source>
</evidence>
<evidence type="ECO:0000256" key="1">
    <source>
        <dbReference type="SAM" id="Phobius"/>
    </source>
</evidence>
<evidence type="ECO:0000313" key="2">
    <source>
        <dbReference type="EMBL" id="KLJ13379.1"/>
    </source>
</evidence>
<feature type="transmembrane region" description="Helical" evidence="1">
    <location>
        <begin position="12"/>
        <end position="31"/>
    </location>
</feature>
<protein>
    <submittedName>
        <fullName evidence="2">Uncharacterized protein</fullName>
    </submittedName>
</protein>
<feature type="non-terminal residue" evidence="2">
    <location>
        <position position="1"/>
    </location>
</feature>
<comment type="caution">
    <text evidence="2">The sequence shown here is derived from an EMBL/GenBank/DDBJ whole genome shotgun (WGS) entry which is preliminary data.</text>
</comment>
<dbReference type="Proteomes" id="UP000053573">
    <property type="component" value="Unassembled WGS sequence"/>
</dbReference>
<keyword evidence="1" id="KW-0472">Membrane</keyword>
<name>A0A0H1BPC7_9EURO</name>
<dbReference type="AlphaFoldDB" id="A0A0H1BPC7"/>
<accession>A0A0H1BPC7</accession>